<evidence type="ECO:0000313" key="2">
    <source>
        <dbReference type="Proteomes" id="UP000244803"/>
    </source>
</evidence>
<evidence type="ECO:0000313" key="1">
    <source>
        <dbReference type="EMBL" id="UVC54251.1"/>
    </source>
</evidence>
<dbReference type="AlphaFoldDB" id="A0A976SKU5"/>
<name>A0A976SKU5_THEOR</name>
<reference evidence="1" key="1">
    <citation type="submission" date="2022-07" db="EMBL/GenBank/DDBJ databases">
        <title>Evaluation of T. orientalis genome assembly methods using nanopore sequencing and analysis of variation between genomes.</title>
        <authorList>
            <person name="Yam J."/>
            <person name="Micallef M.L."/>
            <person name="Liu M."/>
            <person name="Djordjevic S.P."/>
            <person name="Bogema D.R."/>
            <person name="Jenkins C."/>
        </authorList>
    </citation>
    <scope>NUCLEOTIDE SEQUENCE</scope>
    <source>
        <strain evidence="1">Fish Creek</strain>
    </source>
</reference>
<organism evidence="1 2">
    <name type="scientific">Theileria orientalis</name>
    <dbReference type="NCBI Taxonomy" id="68886"/>
    <lineage>
        <taxon>Eukaryota</taxon>
        <taxon>Sar</taxon>
        <taxon>Alveolata</taxon>
        <taxon>Apicomplexa</taxon>
        <taxon>Aconoidasida</taxon>
        <taxon>Piroplasmida</taxon>
        <taxon>Theileriidae</taxon>
        <taxon>Theileria</taxon>
    </lineage>
</organism>
<sequence length="161" mass="19308">MESIYKDIMDKPRIYKKIYKKQLNFGTLNPKVFEEKFFSSIFNKQYSVEIVTDPCPFYGILTDIIVSEQKMLLNINAYIIDEIKREVYPLYGMVNQESFKYFSDKKIGDVVECEEWFSKDIKILFEEENAYIEVKRLHQESLIYSLRNKKYVPLNEISFSK</sequence>
<gene>
    <name evidence="1" type="ORF">MACJ_003786</name>
</gene>
<dbReference type="Proteomes" id="UP000244803">
    <property type="component" value="Chromosome 3"/>
</dbReference>
<proteinExistence type="predicted"/>
<dbReference type="EMBL" id="CP056066">
    <property type="protein sequence ID" value="UVC54251.1"/>
    <property type="molecule type" value="Genomic_DNA"/>
</dbReference>
<accession>A0A976SKU5</accession>
<protein>
    <submittedName>
        <fullName evidence="1">Uncharacterized protein</fullName>
    </submittedName>
</protein>